<evidence type="ECO:0000259" key="2">
    <source>
        <dbReference type="Pfam" id="PF10099"/>
    </source>
</evidence>
<protein>
    <submittedName>
        <fullName evidence="3">Anti-sigma-K factor RskA</fullName>
    </submittedName>
</protein>
<reference evidence="3 4" key="1">
    <citation type="submission" date="2019-03" db="EMBL/GenBank/DDBJ databases">
        <title>Genomic Encyclopedia of Type Strains, Phase IV (KMG-IV): sequencing the most valuable type-strain genomes for metagenomic binning, comparative biology and taxonomic classification.</title>
        <authorList>
            <person name="Goeker M."/>
        </authorList>
    </citation>
    <scope>NUCLEOTIDE SEQUENCE [LARGE SCALE GENOMIC DNA]</scope>
    <source>
        <strain evidence="3 4">DSM 25287</strain>
    </source>
</reference>
<dbReference type="InterPro" id="IPR051474">
    <property type="entry name" value="Anti-sigma-K/W_factor"/>
</dbReference>
<evidence type="ECO:0000313" key="4">
    <source>
        <dbReference type="Proteomes" id="UP000295765"/>
    </source>
</evidence>
<feature type="transmembrane region" description="Helical" evidence="1">
    <location>
        <begin position="138"/>
        <end position="155"/>
    </location>
</feature>
<sequence length="247" mass="26142">MNYDRPELLDHLAAAYVLGTLGSRARRRFERLCRTLPAAADAVRDWERRLAPLAAPLPPVRPSAQLWRAIEARTVAARTHVAEPAEPAGGARRGGGWFGLAFGFACGLMLAVGLLRLYPEVLVPAAPPADEAALPASYVGLLAAPDGTPMLLASAPRQGRRLTLKLLHPIDAPIGRIAVLWALPSGSAPFVLGTLPVLGRNELELAASAEQLLSTVPRLGLSFEADVPAAGARPGTFVLTGHCVKLW</sequence>
<dbReference type="Proteomes" id="UP000295765">
    <property type="component" value="Unassembled WGS sequence"/>
</dbReference>
<dbReference type="OrthoDB" id="5298046at2"/>
<name>A0A4V2SCK3_9GAMM</name>
<proteinExistence type="predicted"/>
<feature type="transmembrane region" description="Helical" evidence="1">
    <location>
        <begin position="97"/>
        <end position="118"/>
    </location>
</feature>
<accession>A0A4V2SCK3</accession>
<dbReference type="GO" id="GO:0006417">
    <property type="term" value="P:regulation of translation"/>
    <property type="evidence" value="ECO:0007669"/>
    <property type="project" value="TreeGrafter"/>
</dbReference>
<feature type="domain" description="Anti-sigma K factor RskA C-terminal" evidence="2">
    <location>
        <begin position="123"/>
        <end position="225"/>
    </location>
</feature>
<dbReference type="EMBL" id="SLWY01000017">
    <property type="protein sequence ID" value="TCO79710.1"/>
    <property type="molecule type" value="Genomic_DNA"/>
</dbReference>
<keyword evidence="1" id="KW-1133">Transmembrane helix</keyword>
<keyword evidence="1" id="KW-0472">Membrane</keyword>
<dbReference type="PANTHER" id="PTHR37461:SF1">
    <property type="entry name" value="ANTI-SIGMA-K FACTOR RSKA"/>
    <property type="match status" value="1"/>
</dbReference>
<comment type="caution">
    <text evidence="3">The sequence shown here is derived from an EMBL/GenBank/DDBJ whole genome shotgun (WGS) entry which is preliminary data.</text>
</comment>
<dbReference type="GO" id="GO:0005886">
    <property type="term" value="C:plasma membrane"/>
    <property type="evidence" value="ECO:0007669"/>
    <property type="project" value="InterPro"/>
</dbReference>
<evidence type="ECO:0000313" key="3">
    <source>
        <dbReference type="EMBL" id="TCO79710.1"/>
    </source>
</evidence>
<dbReference type="PANTHER" id="PTHR37461">
    <property type="entry name" value="ANTI-SIGMA-K FACTOR RSKA"/>
    <property type="match status" value="1"/>
</dbReference>
<evidence type="ECO:0000256" key="1">
    <source>
        <dbReference type="SAM" id="Phobius"/>
    </source>
</evidence>
<dbReference type="Pfam" id="PF10099">
    <property type="entry name" value="RskA_C"/>
    <property type="match status" value="1"/>
</dbReference>
<dbReference type="InterPro" id="IPR018764">
    <property type="entry name" value="RskA_C"/>
</dbReference>
<dbReference type="RefSeq" id="WP_132544335.1">
    <property type="nucleotide sequence ID" value="NZ_SLWY01000017.1"/>
</dbReference>
<dbReference type="GO" id="GO:0016989">
    <property type="term" value="F:sigma factor antagonist activity"/>
    <property type="evidence" value="ECO:0007669"/>
    <property type="project" value="TreeGrafter"/>
</dbReference>
<keyword evidence="1" id="KW-0812">Transmembrane</keyword>
<gene>
    <name evidence="3" type="ORF">EV699_11719</name>
</gene>
<organism evidence="3 4">
    <name type="scientific">Plasticicumulans lactativorans</name>
    <dbReference type="NCBI Taxonomy" id="1133106"/>
    <lineage>
        <taxon>Bacteria</taxon>
        <taxon>Pseudomonadati</taxon>
        <taxon>Pseudomonadota</taxon>
        <taxon>Gammaproteobacteria</taxon>
        <taxon>Candidatus Competibacteraceae</taxon>
        <taxon>Plasticicumulans</taxon>
    </lineage>
</organism>
<keyword evidence="4" id="KW-1185">Reference proteome</keyword>
<dbReference type="AlphaFoldDB" id="A0A4V2SCK3"/>